<protein>
    <submittedName>
        <fullName evidence="2">Thiaminase II</fullName>
    </submittedName>
</protein>
<name>A0A2R6ADU1_9ARCH</name>
<dbReference type="InterPro" id="IPR050967">
    <property type="entry name" value="Thiamine_Salvage_TenA"/>
</dbReference>
<dbReference type="SUPFAM" id="SSF48613">
    <property type="entry name" value="Heme oxygenase-like"/>
    <property type="match status" value="1"/>
</dbReference>
<dbReference type="Pfam" id="PF03070">
    <property type="entry name" value="TENA_THI-4"/>
    <property type="match status" value="1"/>
</dbReference>
<dbReference type="PANTHER" id="PTHR43198">
    <property type="entry name" value="BIFUNCTIONAL TH2 PROTEIN"/>
    <property type="match status" value="1"/>
</dbReference>
<dbReference type="InterPro" id="IPR027574">
    <property type="entry name" value="Thiaminase_II"/>
</dbReference>
<dbReference type="InterPro" id="IPR016084">
    <property type="entry name" value="Haem_Oase-like_multi-hlx"/>
</dbReference>
<gene>
    <name evidence="2" type="ORF">B9Q01_00630</name>
</gene>
<dbReference type="Proteomes" id="UP000240880">
    <property type="component" value="Unassembled WGS sequence"/>
</dbReference>
<dbReference type="Gene3D" id="1.20.910.10">
    <property type="entry name" value="Heme oxygenase-like"/>
    <property type="match status" value="1"/>
</dbReference>
<dbReference type="GO" id="GO:0005829">
    <property type="term" value="C:cytosol"/>
    <property type="evidence" value="ECO:0007669"/>
    <property type="project" value="TreeGrafter"/>
</dbReference>
<dbReference type="AlphaFoldDB" id="A0A2R6ADU1"/>
<accession>A0A2R6ADU1</accession>
<feature type="domain" description="Thiaminase-2/PQQC" evidence="1">
    <location>
        <begin position="28"/>
        <end position="222"/>
    </location>
</feature>
<reference evidence="2 3" key="1">
    <citation type="submission" date="2017-04" db="EMBL/GenBank/DDBJ databases">
        <title>Novel microbial lineages endemic to geothermal iron-oxide mats fill important gaps in the evolutionary history of Archaea.</title>
        <authorList>
            <person name="Jay Z.J."/>
            <person name="Beam J.P."/>
            <person name="Dlakic M."/>
            <person name="Rusch D.B."/>
            <person name="Kozubal M.A."/>
            <person name="Inskeep W.P."/>
        </authorList>
    </citation>
    <scope>NUCLEOTIDE SEQUENCE [LARGE SCALE GENOMIC DNA]</scope>
    <source>
        <strain evidence="2">OSP_D</strain>
    </source>
</reference>
<evidence type="ECO:0000259" key="1">
    <source>
        <dbReference type="Pfam" id="PF03070"/>
    </source>
</evidence>
<dbReference type="InterPro" id="IPR004305">
    <property type="entry name" value="Thiaminase-2/PQQC"/>
</dbReference>
<evidence type="ECO:0000313" key="3">
    <source>
        <dbReference type="Proteomes" id="UP000240880"/>
    </source>
</evidence>
<dbReference type="CDD" id="cd19365">
    <property type="entry name" value="TenA_C-like"/>
    <property type="match status" value="1"/>
</dbReference>
<dbReference type="GO" id="GO:0050334">
    <property type="term" value="F:thiaminase activity"/>
    <property type="evidence" value="ECO:0007669"/>
    <property type="project" value="InterPro"/>
</dbReference>
<dbReference type="PANTHER" id="PTHR43198:SF2">
    <property type="entry name" value="SI:CH1073-67J19.1-RELATED"/>
    <property type="match status" value="1"/>
</dbReference>
<dbReference type="GO" id="GO:0006772">
    <property type="term" value="P:thiamine metabolic process"/>
    <property type="evidence" value="ECO:0007669"/>
    <property type="project" value="InterPro"/>
</dbReference>
<dbReference type="NCBIfam" id="TIGR04306">
    <property type="entry name" value="salvage_TenA"/>
    <property type="match status" value="1"/>
</dbReference>
<sequence>MLSKRDLVGESSNHSRTERLWAYVGDVIKAIESHRFILGLMDGSLPMDSFKFYIVQDALYLKDFAKAILLISSKARSEEERDAFLSHVINISKVEDKLHTFFLKRWGIRLEEQEMSPVNKAYTTFLLSVAYSGSYPEALSTILPCYWVYMHIGKLLYKKGSPVEEYNRWISTYGGKEYEKGVKWLIGLVDNIEASRLEETKITENFRLATIYEYLFWDSAFRRETFPFRVKI</sequence>
<evidence type="ECO:0000313" key="2">
    <source>
        <dbReference type="EMBL" id="PSN84545.1"/>
    </source>
</evidence>
<comment type="caution">
    <text evidence="2">The sequence shown here is derived from an EMBL/GenBank/DDBJ whole genome shotgun (WGS) entry which is preliminary data.</text>
</comment>
<proteinExistence type="predicted"/>
<organism evidence="2 3">
    <name type="scientific">Candidatus Marsarchaeota G1 archaeon OSP_D</name>
    <dbReference type="NCBI Taxonomy" id="1978155"/>
    <lineage>
        <taxon>Archaea</taxon>
        <taxon>Candidatus Marsarchaeota</taxon>
        <taxon>Candidatus Marsarchaeota group 1</taxon>
    </lineage>
</organism>
<dbReference type="EMBL" id="NEXC01000002">
    <property type="protein sequence ID" value="PSN84545.1"/>
    <property type="molecule type" value="Genomic_DNA"/>
</dbReference>